<dbReference type="Gene3D" id="3.20.20.10">
    <property type="entry name" value="Alanine racemase"/>
    <property type="match status" value="1"/>
</dbReference>
<dbReference type="Proteomes" id="UP001241092">
    <property type="component" value="Chromosome"/>
</dbReference>
<accession>A0AAI8XL59</accession>
<name>A0AAI8XL59_MYCME</name>
<dbReference type="AlphaFoldDB" id="A0AAI8XL59"/>
<dbReference type="RefSeq" id="WP_276824361.1">
    <property type="nucleotide sequence ID" value="NZ_AP027452.1"/>
</dbReference>
<protein>
    <recommendedName>
        <fullName evidence="3">Orn/DAP/Arg decarboxylase 2 N-terminal domain-containing protein</fullName>
    </recommendedName>
</protein>
<evidence type="ECO:0008006" key="3">
    <source>
        <dbReference type="Google" id="ProtNLM"/>
    </source>
</evidence>
<dbReference type="InterPro" id="IPR029066">
    <property type="entry name" value="PLP-binding_barrel"/>
</dbReference>
<reference evidence="1" key="1">
    <citation type="submission" date="2023-03" db="EMBL/GenBank/DDBJ databases">
        <title>Draft genome sequence of a Mycolicibacterium mageritense strain H4_3_1 isolated from a hybrid biological-inorganic system reactor.</title>
        <authorList>
            <person name="Feng X."/>
            <person name="Kazama D."/>
            <person name="Sato K."/>
            <person name="Kobayashi H."/>
        </authorList>
    </citation>
    <scope>NUCLEOTIDE SEQUENCE</scope>
    <source>
        <strain evidence="1">H4_3_1</strain>
    </source>
</reference>
<gene>
    <name evidence="1" type="ORF">hbim_00444</name>
</gene>
<dbReference type="EMBL" id="AP027452">
    <property type="protein sequence ID" value="BDY26531.1"/>
    <property type="molecule type" value="Genomic_DNA"/>
</dbReference>
<evidence type="ECO:0000313" key="1">
    <source>
        <dbReference type="EMBL" id="BDY26531.1"/>
    </source>
</evidence>
<evidence type="ECO:0000313" key="2">
    <source>
        <dbReference type="Proteomes" id="UP001241092"/>
    </source>
</evidence>
<dbReference type="SUPFAM" id="SSF51419">
    <property type="entry name" value="PLP-binding barrel"/>
    <property type="match status" value="1"/>
</dbReference>
<organism evidence="1 2">
    <name type="scientific">Mycolicibacterium mageritense</name>
    <name type="common">Mycobacterium mageritense</name>
    <dbReference type="NCBI Taxonomy" id="53462"/>
    <lineage>
        <taxon>Bacteria</taxon>
        <taxon>Bacillati</taxon>
        <taxon>Actinomycetota</taxon>
        <taxon>Actinomycetes</taxon>
        <taxon>Mycobacteriales</taxon>
        <taxon>Mycobacteriaceae</taxon>
        <taxon>Mycolicibacterium</taxon>
    </lineage>
</organism>
<sequence>MTVYPLERVRSFRWDVRPTAGTVVDDTVVPRRCAVWRKAFRGSAVSYGAALLGHAPAVSWMRRHRVTVDIGTAGEFSRAVAAGIAPAQLVMHADTDAAVRCAASGGAGRVIVGTAEQLTELGHSHRVQRVLVDARLVRRLAAQALVCRQVELIGLHCTLDDPDDPIGVHALRAAIADMAWIRREHSVVLNRISLSGLDAGALSAEPRVLRQIADAVGEVVGDNCARFRFPRPALTVAPRTIRLIQKRFR</sequence>
<proteinExistence type="predicted"/>